<dbReference type="PRINTS" id="PR00786">
    <property type="entry name" value="NEPRILYSIN"/>
</dbReference>
<dbReference type="PROSITE" id="PS51885">
    <property type="entry name" value="NEPRILYSIN"/>
    <property type="match status" value="1"/>
</dbReference>
<dbReference type="WBParaSite" id="SPAL_0000522000.1">
    <property type="protein sequence ID" value="SPAL_0000522000.1"/>
    <property type="gene ID" value="SPAL_0000522000"/>
</dbReference>
<dbReference type="GO" id="GO:0004222">
    <property type="term" value="F:metalloendopeptidase activity"/>
    <property type="evidence" value="ECO:0007669"/>
    <property type="project" value="InterPro"/>
</dbReference>
<proteinExistence type="predicted"/>
<dbReference type="Gene3D" id="1.10.1380.10">
    <property type="entry name" value="Neutral endopeptidase , domain2"/>
    <property type="match status" value="2"/>
</dbReference>
<evidence type="ECO:0000259" key="1">
    <source>
        <dbReference type="Pfam" id="PF01431"/>
    </source>
</evidence>
<dbReference type="InterPro" id="IPR042089">
    <property type="entry name" value="Peptidase_M13_dom_2"/>
</dbReference>
<dbReference type="SUPFAM" id="SSF55486">
    <property type="entry name" value="Metalloproteases ('zincins'), catalytic domain"/>
    <property type="match status" value="2"/>
</dbReference>
<dbReference type="GO" id="GO:0005886">
    <property type="term" value="C:plasma membrane"/>
    <property type="evidence" value="ECO:0007669"/>
    <property type="project" value="TreeGrafter"/>
</dbReference>
<dbReference type="GO" id="GO:0016485">
    <property type="term" value="P:protein processing"/>
    <property type="evidence" value="ECO:0007669"/>
    <property type="project" value="TreeGrafter"/>
</dbReference>
<dbReference type="PANTHER" id="PTHR11733:SF164">
    <property type="entry name" value="NEPRILYSIN"/>
    <property type="match status" value="1"/>
</dbReference>
<protein>
    <submittedName>
        <fullName evidence="3">Peptidase_M13 domain-containing protein</fullName>
    </submittedName>
</protein>
<dbReference type="CDD" id="cd08662">
    <property type="entry name" value="M13"/>
    <property type="match status" value="1"/>
</dbReference>
<dbReference type="Gene3D" id="3.40.390.10">
    <property type="entry name" value="Collagenase (Catalytic Domain)"/>
    <property type="match status" value="2"/>
</dbReference>
<keyword evidence="2" id="KW-1185">Reference proteome</keyword>
<dbReference type="AlphaFoldDB" id="A0A0N5BGW9"/>
<reference evidence="3" key="1">
    <citation type="submission" date="2017-02" db="UniProtKB">
        <authorList>
            <consortium name="WormBaseParasite"/>
        </authorList>
    </citation>
    <scope>IDENTIFICATION</scope>
</reference>
<dbReference type="InterPro" id="IPR018497">
    <property type="entry name" value="Peptidase_M13_C"/>
</dbReference>
<name>A0A0N5BGW9_STREA</name>
<dbReference type="InterPro" id="IPR024079">
    <property type="entry name" value="MetalloPept_cat_dom_sf"/>
</dbReference>
<dbReference type="Proteomes" id="UP000046392">
    <property type="component" value="Unplaced"/>
</dbReference>
<dbReference type="InterPro" id="IPR000718">
    <property type="entry name" value="Peptidase_M13"/>
</dbReference>
<accession>A0A0N5BGW9</accession>
<dbReference type="Pfam" id="PF01431">
    <property type="entry name" value="Peptidase_M13"/>
    <property type="match status" value="1"/>
</dbReference>
<dbReference type="PANTHER" id="PTHR11733">
    <property type="entry name" value="ZINC METALLOPROTEASE FAMILY M13 NEPRILYSIN-RELATED"/>
    <property type="match status" value="1"/>
</dbReference>
<feature type="domain" description="Peptidase M13 C-terminal" evidence="1">
    <location>
        <begin position="271"/>
        <end position="480"/>
    </location>
</feature>
<organism evidence="2 3">
    <name type="scientific">Strongyloides papillosus</name>
    <name type="common">Intestinal threadworm</name>
    <dbReference type="NCBI Taxonomy" id="174720"/>
    <lineage>
        <taxon>Eukaryota</taxon>
        <taxon>Metazoa</taxon>
        <taxon>Ecdysozoa</taxon>
        <taxon>Nematoda</taxon>
        <taxon>Chromadorea</taxon>
        <taxon>Rhabditida</taxon>
        <taxon>Tylenchina</taxon>
        <taxon>Panagrolaimomorpha</taxon>
        <taxon>Strongyloidoidea</taxon>
        <taxon>Strongyloididae</taxon>
        <taxon>Strongyloides</taxon>
    </lineage>
</organism>
<sequence>MNGFVLIIYYFGLISVSKGSVITGFITKKIPKIATKYDPELTSKSLREYVDFTVDPCDNFYKFACGKWIKDKEIKSENETSFFYDDGEKNFQNFINEALKGKYNNESTAIKNIYNLGKKCIQLSEEKQENCESEINNFGKYAFGVLFIKKSRIEREKHGDYIILENMVKRIKGELRLLINEKKDIFDKESRNNLLQKLDEMEFTRKFDYDDISSVLLMETCYKDIGISESDSIEKVLINIESLSEMNHTKGSCGYNIFKHGDYLDDFVSFNAFYYSILNLFSISSNSLVEPWFSRYFLHALNYGGIGVTIGHEIVHAFDNDHYKHMYGMDGNGELILTSKSIGNFEKKFECFVKQYSDQKESITMKNINGSLTLHESIADNGGLKIAHTAYMKYLQSIGGKETKVPGFENFTSEQLFFISNGRTFCERKSKGYLEYQINTDSHTPAEIRTNLALSNYKPFSNAFNCKLHSGMNPGNKCEVWKKEKQN</sequence>
<evidence type="ECO:0000313" key="3">
    <source>
        <dbReference type="WBParaSite" id="SPAL_0000522000.1"/>
    </source>
</evidence>
<evidence type="ECO:0000313" key="2">
    <source>
        <dbReference type="Proteomes" id="UP000046392"/>
    </source>
</evidence>